<dbReference type="Proteomes" id="UP000317371">
    <property type="component" value="Unassembled WGS sequence"/>
</dbReference>
<dbReference type="InterPro" id="IPR045735">
    <property type="entry name" value="Spore_III_AA_AAA+_ATPase"/>
</dbReference>
<dbReference type="RefSeq" id="WP_141611957.1">
    <property type="nucleotide sequence ID" value="NZ_VIGC02000034.1"/>
</dbReference>
<dbReference type="SMART" id="SM00393">
    <property type="entry name" value="R3H"/>
    <property type="match status" value="1"/>
</dbReference>
<accession>A0A540VAD7</accession>
<dbReference type="CDD" id="cd00009">
    <property type="entry name" value="AAA"/>
    <property type="match status" value="1"/>
</dbReference>
<feature type="domain" description="R3H" evidence="4">
    <location>
        <begin position="493"/>
        <end position="558"/>
    </location>
</feature>
<dbReference type="Gene3D" id="3.40.50.300">
    <property type="entry name" value="P-loop containing nucleotide triphosphate hydrolases"/>
    <property type="match status" value="1"/>
</dbReference>
<sequence>MTTLHISDDLDLLLAILPERVRESLEKANRSSDLLEVVMDLGRLPEARFVDGEMYLSDREITPEDIQTVISQIGDFGADNRAGIERTLHRISAIRNRRGDIIGLTCRVGRAVYGTIEIIRDIVMSDQSILLLGRPGVGKTTLLREAARVRGEHKRVVIVDTSNEIAGDGDIPHPAIGRSRRMQVPEPTLQHEVMIEAVENHMPEVIIIDEIGRELEAVAARTIAERGVQLIGTAHGNSLENLLMNPTLSDLVGGIESVTLSDEEARRRGTQKSVLERRAPPTFNVLIEIQDRQRMVIHHDVAAAVDALLRGRPLTPELRYVDENGEIHIEQLSDGGRMRPYWDGSDGRSRRGGRVREMNGNRATANGSHRGAERPGSHWNLTEAQEESTATERFPNDVGEEPRTRKPLRIFPYGVGQNRLRSAANSLDVPIQIVDNLNAADVVMTLKNYYRQQPQPLADAERRNIPIYILRSNTVTQMEQCLADIFHVPSDPVDVFTEAMRETQEGIQRVLNGASDVELSPRSAAIRSQQHQLVRAANLISHSYGREPYRRVRIFRKD</sequence>
<organism evidence="5 6">
    <name type="scientific">Litorilinea aerophila</name>
    <dbReference type="NCBI Taxonomy" id="1204385"/>
    <lineage>
        <taxon>Bacteria</taxon>
        <taxon>Bacillati</taxon>
        <taxon>Chloroflexota</taxon>
        <taxon>Caldilineae</taxon>
        <taxon>Caldilineales</taxon>
        <taxon>Caldilineaceae</taxon>
        <taxon>Litorilinea</taxon>
    </lineage>
</organism>
<dbReference type="EMBL" id="VIGC01000034">
    <property type="protein sequence ID" value="TQE93719.1"/>
    <property type="molecule type" value="Genomic_DNA"/>
</dbReference>
<dbReference type="InParanoid" id="A0A540VAD7"/>
<dbReference type="GO" id="GO:0003676">
    <property type="term" value="F:nucleic acid binding"/>
    <property type="evidence" value="ECO:0007669"/>
    <property type="project" value="UniProtKB-UniRule"/>
</dbReference>
<comment type="caution">
    <text evidence="5">The sequence shown here is derived from an EMBL/GenBank/DDBJ whole genome shotgun (WGS) entry which is preliminary data.</text>
</comment>
<feature type="region of interest" description="Disordered" evidence="3">
    <location>
        <begin position="335"/>
        <end position="403"/>
    </location>
</feature>
<dbReference type="Pfam" id="PF19568">
    <property type="entry name" value="Spore_III_AA"/>
    <property type="match status" value="1"/>
</dbReference>
<dbReference type="Pfam" id="PF25516">
    <property type="entry name" value="PTPase"/>
    <property type="match status" value="1"/>
</dbReference>
<evidence type="ECO:0000259" key="4">
    <source>
        <dbReference type="PROSITE" id="PS51061"/>
    </source>
</evidence>
<dbReference type="OrthoDB" id="9768243at2"/>
<feature type="compositionally biased region" description="Basic and acidic residues" evidence="3">
    <location>
        <begin position="345"/>
        <end position="359"/>
    </location>
</feature>
<gene>
    <name evidence="5" type="ORF">FKZ61_20120</name>
</gene>
<dbReference type="InterPro" id="IPR027417">
    <property type="entry name" value="P-loop_NTPase"/>
</dbReference>
<reference evidence="5 6" key="1">
    <citation type="submission" date="2019-06" db="EMBL/GenBank/DDBJ databases">
        <title>Genome sequence of Litorilinea aerophila BAA-2444.</title>
        <authorList>
            <person name="Maclea K.S."/>
            <person name="Maurais E.G."/>
            <person name="Iannazzi L.C."/>
        </authorList>
    </citation>
    <scope>NUCLEOTIDE SEQUENCE [LARGE SCALE GENOMIC DNA]</scope>
    <source>
        <strain evidence="5 6">ATCC BAA-2444</strain>
    </source>
</reference>
<dbReference type="PROSITE" id="PS51061">
    <property type="entry name" value="R3H"/>
    <property type="match status" value="1"/>
</dbReference>
<dbReference type="Pfam" id="PF01424">
    <property type="entry name" value="R3H"/>
    <property type="match status" value="1"/>
</dbReference>
<dbReference type="InterPro" id="IPR036867">
    <property type="entry name" value="R3H_dom_sf"/>
</dbReference>
<dbReference type="InterPro" id="IPR003593">
    <property type="entry name" value="AAA+_ATPase"/>
</dbReference>
<keyword evidence="1" id="KW-0547">Nucleotide-binding</keyword>
<dbReference type="PANTHER" id="PTHR20953:SF3">
    <property type="entry name" value="P-LOOP CONTAINING NUCLEOSIDE TRIPHOSPHATE HYDROLASES SUPERFAMILY PROTEIN"/>
    <property type="match status" value="1"/>
</dbReference>
<dbReference type="SUPFAM" id="SSF52540">
    <property type="entry name" value="P-loop containing nucleoside triphosphate hydrolases"/>
    <property type="match status" value="1"/>
</dbReference>
<proteinExistence type="predicted"/>
<name>A0A540VAD7_9CHLR</name>
<dbReference type="SUPFAM" id="SSF82708">
    <property type="entry name" value="R3H domain"/>
    <property type="match status" value="1"/>
</dbReference>
<dbReference type="PANTHER" id="PTHR20953">
    <property type="entry name" value="KINASE-RELATED"/>
    <property type="match status" value="1"/>
</dbReference>
<dbReference type="InterPro" id="IPR058670">
    <property type="entry name" value="PTPase_dom"/>
</dbReference>
<dbReference type="InterPro" id="IPR001374">
    <property type="entry name" value="R3H_dom"/>
</dbReference>
<keyword evidence="6" id="KW-1185">Reference proteome</keyword>
<protein>
    <submittedName>
        <fullName evidence="5">AAA family ATPase</fullName>
    </submittedName>
</protein>
<evidence type="ECO:0000313" key="6">
    <source>
        <dbReference type="Proteomes" id="UP000317371"/>
    </source>
</evidence>
<evidence type="ECO:0000256" key="1">
    <source>
        <dbReference type="ARBA" id="ARBA00022741"/>
    </source>
</evidence>
<evidence type="ECO:0000256" key="2">
    <source>
        <dbReference type="ARBA" id="ARBA00022840"/>
    </source>
</evidence>
<keyword evidence="2" id="KW-0067">ATP-binding</keyword>
<dbReference type="AlphaFoldDB" id="A0A540VAD7"/>
<dbReference type="SMART" id="SM00382">
    <property type="entry name" value="AAA"/>
    <property type="match status" value="1"/>
</dbReference>
<dbReference type="GO" id="GO:0005524">
    <property type="term" value="F:ATP binding"/>
    <property type="evidence" value="ECO:0007669"/>
    <property type="project" value="UniProtKB-KW"/>
</dbReference>
<evidence type="ECO:0000256" key="3">
    <source>
        <dbReference type="SAM" id="MobiDB-lite"/>
    </source>
</evidence>
<evidence type="ECO:0000313" key="5">
    <source>
        <dbReference type="EMBL" id="TQE93719.1"/>
    </source>
</evidence>